<proteinExistence type="predicted"/>
<gene>
    <name evidence="2" type="ORF">GGQ80_003511</name>
</gene>
<dbReference type="AlphaFoldDB" id="A0A840FHE4"/>
<dbReference type="EMBL" id="JACIEV010000015">
    <property type="protein sequence ID" value="MBB4155586.1"/>
    <property type="molecule type" value="Genomic_DNA"/>
</dbReference>
<protein>
    <recommendedName>
        <fullName evidence="4">DUF1440 domain-containing protein</fullName>
    </recommendedName>
</protein>
<keyword evidence="3" id="KW-1185">Reference proteome</keyword>
<sequence>MNRRRVTGAVAGALLAGLGLSALMMAGEKKTGKPSELADLERRAADRLGRDTPPADRLPDVGEQTLTQGGHLLLSAIAGASYAAATDEEAAIISSGILFGLAFYGLAHWLAGPLLGVKEPEWRSGGRTIAMHAVNHIAFGLATAAGAAIASTSGSPRS</sequence>
<accession>A0A840FHE4</accession>
<evidence type="ECO:0000256" key="1">
    <source>
        <dbReference type="SAM" id="Phobius"/>
    </source>
</evidence>
<keyword evidence="1" id="KW-1133">Transmembrane helix</keyword>
<keyword evidence="1" id="KW-0812">Transmembrane</keyword>
<keyword evidence="1" id="KW-0472">Membrane</keyword>
<comment type="caution">
    <text evidence="2">The sequence shown here is derived from an EMBL/GenBank/DDBJ whole genome shotgun (WGS) entry which is preliminary data.</text>
</comment>
<feature type="transmembrane region" description="Helical" evidence="1">
    <location>
        <begin position="91"/>
        <end position="117"/>
    </location>
</feature>
<evidence type="ECO:0000313" key="2">
    <source>
        <dbReference type="EMBL" id="MBB4155586.1"/>
    </source>
</evidence>
<organism evidence="2 3">
    <name type="scientific">Sphingomonas jinjuensis</name>
    <dbReference type="NCBI Taxonomy" id="535907"/>
    <lineage>
        <taxon>Bacteria</taxon>
        <taxon>Pseudomonadati</taxon>
        <taxon>Pseudomonadota</taxon>
        <taxon>Alphaproteobacteria</taxon>
        <taxon>Sphingomonadales</taxon>
        <taxon>Sphingomonadaceae</taxon>
        <taxon>Sphingomonas</taxon>
    </lineage>
</organism>
<reference evidence="2 3" key="1">
    <citation type="submission" date="2020-08" db="EMBL/GenBank/DDBJ databases">
        <title>Genomic Encyclopedia of Type Strains, Phase IV (KMG-IV): sequencing the most valuable type-strain genomes for metagenomic binning, comparative biology and taxonomic classification.</title>
        <authorList>
            <person name="Goeker M."/>
        </authorList>
    </citation>
    <scope>NUCLEOTIDE SEQUENCE [LARGE SCALE GENOMIC DNA]</scope>
    <source>
        <strain evidence="2 3">YC6723</strain>
    </source>
</reference>
<evidence type="ECO:0000313" key="3">
    <source>
        <dbReference type="Proteomes" id="UP000529795"/>
    </source>
</evidence>
<evidence type="ECO:0008006" key="4">
    <source>
        <dbReference type="Google" id="ProtNLM"/>
    </source>
</evidence>
<dbReference type="Proteomes" id="UP000529795">
    <property type="component" value="Unassembled WGS sequence"/>
</dbReference>
<feature type="transmembrane region" description="Helical" evidence="1">
    <location>
        <begin position="129"/>
        <end position="150"/>
    </location>
</feature>
<dbReference type="RefSeq" id="WP_183987221.1">
    <property type="nucleotide sequence ID" value="NZ_JACIEV010000015.1"/>
</dbReference>
<name>A0A840FHE4_9SPHN</name>